<dbReference type="OrthoDB" id="191535at2759"/>
<dbReference type="AlphaFoldDB" id="A0A5J4Z277"/>
<dbReference type="PANTHER" id="PTHR40861">
    <property type="entry name" value="DUF2183 DOMAIN-CONTAINING PROTEIN"/>
    <property type="match status" value="1"/>
</dbReference>
<proteinExistence type="predicted"/>
<dbReference type="Proteomes" id="UP000324585">
    <property type="component" value="Unassembled WGS sequence"/>
</dbReference>
<organism evidence="1 2">
    <name type="scientific">Porphyridium purpureum</name>
    <name type="common">Red alga</name>
    <name type="synonym">Porphyridium cruentum</name>
    <dbReference type="NCBI Taxonomy" id="35688"/>
    <lineage>
        <taxon>Eukaryota</taxon>
        <taxon>Rhodophyta</taxon>
        <taxon>Bangiophyceae</taxon>
        <taxon>Porphyridiales</taxon>
        <taxon>Porphyridiaceae</taxon>
        <taxon>Porphyridium</taxon>
    </lineage>
</organism>
<accession>A0A5J4Z277</accession>
<dbReference type="EMBL" id="VRMN01000002">
    <property type="protein sequence ID" value="KAA8497024.1"/>
    <property type="molecule type" value="Genomic_DNA"/>
</dbReference>
<evidence type="ECO:0000313" key="2">
    <source>
        <dbReference type="Proteomes" id="UP000324585"/>
    </source>
</evidence>
<sequence length="754" mass="82583">MRRGRSVRSCGHLRAGCEEQVAFVMGASAPPLRSSAVDMASRSAQSRRHASRASVAAAACAGNKMALLSRRGVLLEATSAPSAFGVALRLPWFPRALRSVMEVRSWPGGTAYLRQASTTVIVMRHERPRERGPAQCFVSRPVVLPPKHAVHPFPRYFLRKSHTRVLCQSVSSEPGPSAAPVDPSPRELMQVITDIDDTVKCSGGVRIGGVPLGGIDKRYLRGQFYPAVFQFALELAAASFEHSPRKKEKVKMSTIFQSTRGWLRGSVERLRGRGLDLMPRDLGVTTNSPLRVAVLTARARELKFALKIRKNSALGRGFREAGRRAGFSEWGLGPILYGSLAEWVHHERKGLRKFENFERLLRAQQHTMSLASKDTNLSISYVYIGDTGEMDFEAGELMAKKYPQLIKALFMHVVQCCDEEDVSMYKDHEINGVPVYYFRTYVGAATKAFQHGLITAPGLRRIMEVAMQDARQLTLAALEHGANNEPEPILASGNVVVDELYGSLKYEAPRVPPEMITLRLSELERDYATASDLLYSMTENSKHSKAIAYGLLESYHKSSSSAPKSSTEARNMIPRFGEHKLGVVSMTALEMDDTRLSPASETNVRANTGLFVTFTPAVKRVIGWRDPTDAADLDATARIGFAHSICTLRAADRRAAVRVIFSPLRAALRLTGSSSAGIRLGSGARYGAGPQLTRWAVAVTLTQSVYAGAFSSTLHDKIPSAMDMCMANVPAVGCARGIVTGSELEVEDDQICDL</sequence>
<comment type="caution">
    <text evidence="1">The sequence shown here is derived from an EMBL/GenBank/DDBJ whole genome shotgun (WGS) entry which is preliminary data.</text>
</comment>
<evidence type="ECO:0000313" key="1">
    <source>
        <dbReference type="EMBL" id="KAA8497024.1"/>
    </source>
</evidence>
<protein>
    <submittedName>
        <fullName evidence="1">Uncharacterized protein</fullName>
    </submittedName>
</protein>
<name>A0A5J4Z277_PORPP</name>
<dbReference type="PANTHER" id="PTHR40861:SF1">
    <property type="entry name" value="PHOSPHATIDATE PHOSPHATASE APP1 CATALYTIC DOMAIN-CONTAINING PROTEIN"/>
    <property type="match status" value="1"/>
</dbReference>
<keyword evidence="2" id="KW-1185">Reference proteome</keyword>
<gene>
    <name evidence="1" type="ORF">FVE85_0753</name>
</gene>
<reference evidence="2" key="1">
    <citation type="journal article" date="2019" name="Nat. Commun.">
        <title>Expansion of phycobilisome linker gene families in mesophilic red algae.</title>
        <authorList>
            <person name="Lee J."/>
            <person name="Kim D."/>
            <person name="Bhattacharya D."/>
            <person name="Yoon H.S."/>
        </authorList>
    </citation>
    <scope>NUCLEOTIDE SEQUENCE [LARGE SCALE GENOMIC DNA]</scope>
    <source>
        <strain evidence="2">CCMP 1328</strain>
    </source>
</reference>